<accession>A0A250X9Z0</accession>
<reference evidence="2 3" key="1">
    <citation type="submission" date="2017-08" db="EMBL/GenBank/DDBJ databases">
        <title>Acidophilic green algal genome provides insights into adaptation to an acidic environment.</title>
        <authorList>
            <person name="Hirooka S."/>
            <person name="Hirose Y."/>
            <person name="Kanesaki Y."/>
            <person name="Higuchi S."/>
            <person name="Fujiwara T."/>
            <person name="Onuma R."/>
            <person name="Era A."/>
            <person name="Ohbayashi R."/>
            <person name="Uzuka A."/>
            <person name="Nozaki H."/>
            <person name="Yoshikawa H."/>
            <person name="Miyagishima S.Y."/>
        </authorList>
    </citation>
    <scope>NUCLEOTIDE SEQUENCE [LARGE SCALE GENOMIC DNA]</scope>
    <source>
        <strain evidence="2 3">NIES-2499</strain>
    </source>
</reference>
<feature type="compositionally biased region" description="Acidic residues" evidence="1">
    <location>
        <begin position="284"/>
        <end position="293"/>
    </location>
</feature>
<name>A0A250X9Z0_9CHLO</name>
<evidence type="ECO:0000313" key="2">
    <source>
        <dbReference type="EMBL" id="GAX79911.1"/>
    </source>
</evidence>
<dbReference type="EMBL" id="BEGY01000047">
    <property type="protein sequence ID" value="GAX79911.1"/>
    <property type="molecule type" value="Genomic_DNA"/>
</dbReference>
<feature type="compositionally biased region" description="Polar residues" evidence="1">
    <location>
        <begin position="44"/>
        <end position="53"/>
    </location>
</feature>
<keyword evidence="3" id="KW-1185">Reference proteome</keyword>
<gene>
    <name evidence="2" type="ORF">CEUSTIGMA_g7351.t1</name>
</gene>
<dbReference type="Proteomes" id="UP000232323">
    <property type="component" value="Unassembled WGS sequence"/>
</dbReference>
<evidence type="ECO:0000313" key="3">
    <source>
        <dbReference type="Proteomes" id="UP000232323"/>
    </source>
</evidence>
<protein>
    <submittedName>
        <fullName evidence="2">Uncharacterized protein</fullName>
    </submittedName>
</protein>
<feature type="region of interest" description="Disordered" evidence="1">
    <location>
        <begin position="1"/>
        <end position="82"/>
    </location>
</feature>
<sequence length="532" mass="56112">MGCSSSREMDYQSKYQQGLSRKQLYEDQDVPEPTVKSKRKGPTNRASAPTTDSPMIAAHTPGSDIPNPSNPAPSSVSSVTYSRKVPAGQITSDPSQAMTAPLANIPSQSPAISPLMNSKASLIHTRYEDPALYARALTNKAATVYQTGTAASSPARLLAGPRHFSPSVLASGIPHPAAVAATAVPAGMSPVRPSRLLGSTPSKGSTPGRSFAAPGIAAAAAPAQHSPYRGAAVKGDGTPLKQAKQLSSSAKMVHRQLYQEEVKNQQHLNSSSNVHDPHGKAQGDWEDSDDEDVGQGVPDQIALEDLPPLPPLPPALLALGRVMQLHDATDPVIMEMETMARSGNADTLSRYLFCLRKEAGQLMFERGKESSALVAAVCSAAGLKEPPEGGSKSDQCNIVSRIVTATLMDQQDSRLLRQAQEAAVGSLPPHPLDLLWQCLVVSGADPQDLPVLRDAAASAVERRGDVMELVQLLMNMRVVGGGQGGPLVLPNVQDDRTLIDVLRLVGTTEIGPHFANRMSMITALSKAVTVGM</sequence>
<organism evidence="2 3">
    <name type="scientific">Chlamydomonas eustigma</name>
    <dbReference type="NCBI Taxonomy" id="1157962"/>
    <lineage>
        <taxon>Eukaryota</taxon>
        <taxon>Viridiplantae</taxon>
        <taxon>Chlorophyta</taxon>
        <taxon>core chlorophytes</taxon>
        <taxon>Chlorophyceae</taxon>
        <taxon>CS clade</taxon>
        <taxon>Chlamydomonadales</taxon>
        <taxon>Chlamydomonadaceae</taxon>
        <taxon>Chlamydomonas</taxon>
    </lineage>
</organism>
<dbReference type="AlphaFoldDB" id="A0A250X9Z0"/>
<comment type="caution">
    <text evidence="2">The sequence shown here is derived from an EMBL/GenBank/DDBJ whole genome shotgun (WGS) entry which is preliminary data.</text>
</comment>
<evidence type="ECO:0000256" key="1">
    <source>
        <dbReference type="SAM" id="MobiDB-lite"/>
    </source>
</evidence>
<proteinExistence type="predicted"/>
<feature type="region of interest" description="Disordered" evidence="1">
    <location>
        <begin position="266"/>
        <end position="296"/>
    </location>
</feature>